<evidence type="ECO:0000313" key="6">
    <source>
        <dbReference type="EMBL" id="CAA0124612.1"/>
    </source>
</evidence>
<dbReference type="Pfam" id="PF01758">
    <property type="entry name" value="SBF"/>
    <property type="match status" value="1"/>
</dbReference>
<evidence type="ECO:0000256" key="3">
    <source>
        <dbReference type="ARBA" id="ARBA00022989"/>
    </source>
</evidence>
<dbReference type="InterPro" id="IPR002657">
    <property type="entry name" value="BilAc:Na_symport/Acr3"/>
</dbReference>
<dbReference type="InterPro" id="IPR038770">
    <property type="entry name" value="Na+/solute_symporter_sf"/>
</dbReference>
<accession>A0A5S9QXJ5</accession>
<dbReference type="GO" id="GO:0016020">
    <property type="term" value="C:membrane"/>
    <property type="evidence" value="ECO:0007669"/>
    <property type="project" value="UniProtKB-SubCell"/>
</dbReference>
<feature type="transmembrane region" description="Helical" evidence="5">
    <location>
        <begin position="206"/>
        <end position="226"/>
    </location>
</feature>
<dbReference type="EMBL" id="CACSIO010000060">
    <property type="protein sequence ID" value="CAA0124612.1"/>
    <property type="molecule type" value="Genomic_DNA"/>
</dbReference>
<dbReference type="Proteomes" id="UP000441399">
    <property type="component" value="Unassembled WGS sequence"/>
</dbReference>
<keyword evidence="7" id="KW-1185">Reference proteome</keyword>
<feature type="transmembrane region" description="Helical" evidence="5">
    <location>
        <begin position="261"/>
        <end position="282"/>
    </location>
</feature>
<feature type="transmembrane region" description="Helical" evidence="5">
    <location>
        <begin position="142"/>
        <end position="161"/>
    </location>
</feature>
<dbReference type="AlphaFoldDB" id="A0A5S9QXJ5"/>
<name>A0A5S9QXJ5_9GAMM</name>
<feature type="transmembrane region" description="Helical" evidence="5">
    <location>
        <begin position="42"/>
        <end position="65"/>
    </location>
</feature>
<dbReference type="InterPro" id="IPR004710">
    <property type="entry name" value="Bilac:Na_transpt"/>
</dbReference>
<comment type="subcellular location">
    <subcellularLocation>
        <location evidence="1">Membrane</location>
        <topology evidence="1">Multi-pass membrane protein</topology>
    </subcellularLocation>
</comment>
<feature type="transmembrane region" description="Helical" evidence="5">
    <location>
        <begin position="233"/>
        <end position="255"/>
    </location>
</feature>
<dbReference type="PANTHER" id="PTHR10361:SF24">
    <property type="entry name" value="P3 PROTEIN"/>
    <property type="match status" value="1"/>
</dbReference>
<evidence type="ECO:0000256" key="4">
    <source>
        <dbReference type="ARBA" id="ARBA00023136"/>
    </source>
</evidence>
<gene>
    <name evidence="6" type="primary">panS_4</name>
    <name evidence="6" type="ORF">OPDIPICF_03173</name>
</gene>
<protein>
    <submittedName>
        <fullName evidence="6">Pantothenates transporter PanS</fullName>
    </submittedName>
</protein>
<reference evidence="6 7" key="1">
    <citation type="submission" date="2019-11" db="EMBL/GenBank/DDBJ databases">
        <authorList>
            <person name="Holert J."/>
        </authorList>
    </citation>
    <scope>NUCLEOTIDE SEQUENCE [LARGE SCALE GENOMIC DNA]</scope>
    <source>
        <strain evidence="6">SB11_3</strain>
    </source>
</reference>
<dbReference type="Gene3D" id="1.20.1530.20">
    <property type="match status" value="1"/>
</dbReference>
<evidence type="ECO:0000256" key="1">
    <source>
        <dbReference type="ARBA" id="ARBA00004141"/>
    </source>
</evidence>
<feature type="transmembrane region" description="Helical" evidence="5">
    <location>
        <begin position="98"/>
        <end position="122"/>
    </location>
</feature>
<sequence length="300" mass="31837">MNGVIDVAVMYFLPVTLALITFSMGLSLTIPDFRALAEHPKVAFVGLFGQLLALPLLAFVIAGLFRLPPAFAIGLVLVASCPGGIHSNLFTSLAKGDVALSVALTTISGLFCLFTLPFYVYLSTQLFSGSAEIISLSVSETILQLLVIVIAPLLIGMAIRARYIRIARPLERVSKTLAVIMLIGIVVGSLASGWGNIVDHTWEVGIAVMALNISAMLVGAGLARLYDLPGKQIITVTMEVGVQNTTLAFGISMALLNNFLIGVPAIIYAILVYASASCVIGIGRYSQRNSRNAFRTATAY</sequence>
<feature type="transmembrane region" description="Helical" evidence="5">
    <location>
        <begin position="12"/>
        <end position="30"/>
    </location>
</feature>
<feature type="transmembrane region" description="Helical" evidence="5">
    <location>
        <begin position="173"/>
        <end position="194"/>
    </location>
</feature>
<proteinExistence type="predicted"/>
<dbReference type="PANTHER" id="PTHR10361">
    <property type="entry name" value="SODIUM-BILE ACID COTRANSPORTER"/>
    <property type="match status" value="1"/>
</dbReference>
<dbReference type="OrthoDB" id="9806785at2"/>
<evidence type="ECO:0000256" key="2">
    <source>
        <dbReference type="ARBA" id="ARBA00022692"/>
    </source>
</evidence>
<evidence type="ECO:0000313" key="7">
    <source>
        <dbReference type="Proteomes" id="UP000441399"/>
    </source>
</evidence>
<evidence type="ECO:0000256" key="5">
    <source>
        <dbReference type="SAM" id="Phobius"/>
    </source>
</evidence>
<keyword evidence="4 5" id="KW-0472">Membrane</keyword>
<keyword evidence="3 5" id="KW-1133">Transmembrane helix</keyword>
<organism evidence="6 7">
    <name type="scientific">BD1-7 clade bacterium</name>
    <dbReference type="NCBI Taxonomy" id="2029982"/>
    <lineage>
        <taxon>Bacteria</taxon>
        <taxon>Pseudomonadati</taxon>
        <taxon>Pseudomonadota</taxon>
        <taxon>Gammaproteobacteria</taxon>
        <taxon>Cellvibrionales</taxon>
        <taxon>Spongiibacteraceae</taxon>
        <taxon>BD1-7 clade</taxon>
    </lineage>
</organism>
<keyword evidence="2 5" id="KW-0812">Transmembrane</keyword>
<feature type="transmembrane region" description="Helical" evidence="5">
    <location>
        <begin position="71"/>
        <end position="91"/>
    </location>
</feature>